<dbReference type="PROSITE" id="PS51898">
    <property type="entry name" value="TYR_RECOMBINASE"/>
    <property type="match status" value="1"/>
</dbReference>
<keyword evidence="4" id="KW-1185">Reference proteome</keyword>
<dbReference type="InterPro" id="IPR011010">
    <property type="entry name" value="DNA_brk_join_enz"/>
</dbReference>
<evidence type="ECO:0000313" key="4">
    <source>
        <dbReference type="Proteomes" id="UP000717364"/>
    </source>
</evidence>
<name>A0A947DAY4_9CYAN</name>
<dbReference type="InterPro" id="IPR002104">
    <property type="entry name" value="Integrase_catalytic"/>
</dbReference>
<comment type="caution">
    <text evidence="3">The sequence shown here is derived from an EMBL/GenBank/DDBJ whole genome shotgun (WGS) entry which is preliminary data.</text>
</comment>
<proteinExistence type="predicted"/>
<dbReference type="Gene3D" id="1.10.443.10">
    <property type="entry name" value="Intergrase catalytic core"/>
    <property type="match status" value="1"/>
</dbReference>
<organism evidence="3 4">
    <name type="scientific">Leptothoe spongobia TAU-MAC 1115</name>
    <dbReference type="NCBI Taxonomy" id="1967444"/>
    <lineage>
        <taxon>Bacteria</taxon>
        <taxon>Bacillati</taxon>
        <taxon>Cyanobacteriota</taxon>
        <taxon>Cyanophyceae</taxon>
        <taxon>Nodosilineales</taxon>
        <taxon>Cymatolegaceae</taxon>
        <taxon>Leptothoe</taxon>
        <taxon>Leptothoe spongobia</taxon>
    </lineage>
</organism>
<evidence type="ECO:0000256" key="1">
    <source>
        <dbReference type="ARBA" id="ARBA00023172"/>
    </source>
</evidence>
<gene>
    <name evidence="3" type="ORF">IXB50_00750</name>
</gene>
<accession>A0A947DAY4</accession>
<dbReference type="RefSeq" id="WP_215607016.1">
    <property type="nucleotide sequence ID" value="NZ_JADOES010000001.1"/>
</dbReference>
<dbReference type="SUPFAM" id="SSF56349">
    <property type="entry name" value="DNA breaking-rejoining enzymes"/>
    <property type="match status" value="1"/>
</dbReference>
<dbReference type="GO" id="GO:0006310">
    <property type="term" value="P:DNA recombination"/>
    <property type="evidence" value="ECO:0007669"/>
    <property type="project" value="UniProtKB-KW"/>
</dbReference>
<keyword evidence="1" id="KW-0233">DNA recombination</keyword>
<dbReference type="GO" id="GO:0003677">
    <property type="term" value="F:DNA binding"/>
    <property type="evidence" value="ECO:0007669"/>
    <property type="project" value="InterPro"/>
</dbReference>
<reference evidence="3" key="2">
    <citation type="journal article" date="2021" name="Mar. Drugs">
        <title>Genome Reduction and Secondary Metabolism of the Marine Sponge-Associated Cyanobacterium Leptothoe.</title>
        <authorList>
            <person name="Konstantinou D."/>
            <person name="Popin R.V."/>
            <person name="Fewer D.P."/>
            <person name="Sivonen K."/>
            <person name="Gkelis S."/>
        </authorList>
    </citation>
    <scope>NUCLEOTIDE SEQUENCE</scope>
    <source>
        <strain evidence="3">TAU-MAC 1115</strain>
    </source>
</reference>
<protein>
    <submittedName>
        <fullName evidence="3">Site-specific integrase</fullName>
    </submittedName>
</protein>
<feature type="domain" description="Tyr recombinase" evidence="2">
    <location>
        <begin position="211"/>
        <end position="389"/>
    </location>
</feature>
<evidence type="ECO:0000259" key="2">
    <source>
        <dbReference type="PROSITE" id="PS51898"/>
    </source>
</evidence>
<sequence>MAELAAKHPLDKSLSQVNQRLKAAQLGLQIERRGDRLNLRGTLPPRPGSPKLRPYQQRVPLKLPATKAGLKQCEQTAKIIAAQLLQNIFDWRDYLGPVAGLRMAGADLSAQIDAFERHFFETRRSDSSAASIQTTWKKAYVPYLRKLHATAERHNSLSLPEAIYATVQSTKANSRSRQICCTALAALAEFLNLDLPTDLKSFWGNYGNSQTQLRNLPSDDQIVEIYDSLKNPRWRYVYGMMATYGLRNHEVFFCDAPRERLRQRADSLEPTSHAEIIVHETTKTGRHEVWPFYPEWVERFDLANGELPQINTDLDTTTLQRVGQQVTTQFRRYKIPFSPYDLRHAWAVRTILIGLPDAVAARMMGHSVQVHNRTYHRWMTHRDQQAAVQAALAKNKISAPM</sequence>
<dbReference type="GO" id="GO:0015074">
    <property type="term" value="P:DNA integration"/>
    <property type="evidence" value="ECO:0007669"/>
    <property type="project" value="InterPro"/>
</dbReference>
<reference evidence="3" key="1">
    <citation type="submission" date="2020-11" db="EMBL/GenBank/DDBJ databases">
        <authorList>
            <person name="Konstantinou D."/>
            <person name="Gkelis S."/>
            <person name="Popin R."/>
            <person name="Fewer D."/>
            <person name="Sivonen K."/>
        </authorList>
    </citation>
    <scope>NUCLEOTIDE SEQUENCE</scope>
    <source>
        <strain evidence="3">TAU-MAC 1115</strain>
    </source>
</reference>
<dbReference type="AlphaFoldDB" id="A0A947DAY4"/>
<dbReference type="EMBL" id="JADOES010000001">
    <property type="protein sequence ID" value="MBT9313952.1"/>
    <property type="molecule type" value="Genomic_DNA"/>
</dbReference>
<dbReference type="Proteomes" id="UP000717364">
    <property type="component" value="Unassembled WGS sequence"/>
</dbReference>
<dbReference type="InterPro" id="IPR013762">
    <property type="entry name" value="Integrase-like_cat_sf"/>
</dbReference>
<evidence type="ECO:0000313" key="3">
    <source>
        <dbReference type="EMBL" id="MBT9313952.1"/>
    </source>
</evidence>
<dbReference type="CDD" id="cd00796">
    <property type="entry name" value="INT_Rci_Hp1_C"/>
    <property type="match status" value="1"/>
</dbReference>